<dbReference type="GO" id="GO:0005829">
    <property type="term" value="C:cytosol"/>
    <property type="evidence" value="ECO:0007669"/>
    <property type="project" value="TreeGrafter"/>
</dbReference>
<keyword evidence="4" id="KW-0472">Membrane</keyword>
<dbReference type="GO" id="GO:0016020">
    <property type="term" value="C:membrane"/>
    <property type="evidence" value="ECO:0007669"/>
    <property type="project" value="UniProtKB-SubCell"/>
</dbReference>
<evidence type="ECO:0000259" key="6">
    <source>
        <dbReference type="SMART" id="SM01158"/>
    </source>
</evidence>
<dbReference type="InterPro" id="IPR039868">
    <property type="entry name" value="ARMD3-like"/>
</dbReference>
<evidence type="ECO:0000256" key="4">
    <source>
        <dbReference type="ARBA" id="ARBA00023136"/>
    </source>
</evidence>
<keyword evidence="2" id="KW-0812">Transmembrane</keyword>
<gene>
    <name evidence="7" type="ORF">PBIL07802_LOCUS20206</name>
</gene>
<evidence type="ECO:0000256" key="1">
    <source>
        <dbReference type="ARBA" id="ARBA00004370"/>
    </source>
</evidence>
<dbReference type="EMBL" id="HBIB01031149">
    <property type="protein sequence ID" value="CAE0257945.1"/>
    <property type="molecule type" value="Transcribed_RNA"/>
</dbReference>
<feature type="domain" description="Armadillo-like helical" evidence="6">
    <location>
        <begin position="487"/>
        <end position="718"/>
    </location>
</feature>
<dbReference type="AlphaFoldDB" id="A0A7S3DHU0"/>
<proteinExistence type="predicted"/>
<feature type="compositionally biased region" description="Low complexity" evidence="5">
    <location>
        <begin position="372"/>
        <end position="408"/>
    </location>
</feature>
<accession>A0A7S3DHU0</accession>
<dbReference type="SMART" id="SM01158">
    <property type="entry name" value="DUF1741"/>
    <property type="match status" value="1"/>
</dbReference>
<comment type="subcellular location">
    <subcellularLocation>
        <location evidence="1">Membrane</location>
    </subcellularLocation>
</comment>
<sequence>MLLTDWHRTKAEHVQLFRMQVQQDDLFQEVMKERAMPYNGVVRQKAGEKPELIEKFVVLLEDIIQNGKDISEEEWDGVLLLKVNEKSLHRLIALTGEEDILSRKENFRHLFAELIRHGLGSSSRTKRIHSLQIMSCLLRNLYKKKFETFSASITDLIGTHNGVSDALLPVLSHVREMLSPPITADSKEVAFNKLIAVKFITSVCSGFYNPNRNGLIPFLMHDENVWKGLLAAAADKVSRNSLCLDLSLSFIVLTFFEKYERNNVYLNELSELRSSSKAEALVETATADLANACHAISAQTDTNRIFGMKLFGRGGADEESDRSLQSLFPVFVNAGSMLLYTLSLHCKGFAAAVTSLYSSGSEVGVGTGPGEGPVHASAADAKAGAAPSTSSAASSKPPSSSGSTRISSTTADKPEILSAVLFLLEWSSAKALIKTKGDEVTVSRLLLTTLQLWSESGDVVSAFKRVSISTEYKFKLNGDKVVYEVVPCQIRTFWSSAVTAVLRFLTSNMIFPLVDEHLCVCLSILHRLLCRQRRWRVGEGVGVEWSEVTKVLFRLLKFFSIPTLLKTARAKVLPALTLTLRIFNLIIMHGDSIFEKDADYDKMHYEIIRYGQNGLYEKLEGLLKEEEVDEHLIASLSNLQSIQRHFSSKIEEWMKEGSGSRHPSEAEILELIHTHYRTLDLVLLVNLDEHSRFVESDEHRIFMSKTVQALVGSFKESVAMTIDM</sequence>
<dbReference type="PANTHER" id="PTHR13608">
    <property type="entry name" value="ARMADILLO-LIKE HELICAL DOMAIN-CONTAINING PROTEIN 3"/>
    <property type="match status" value="1"/>
</dbReference>
<name>A0A7S3DHU0_9EUKA</name>
<evidence type="ECO:0000256" key="2">
    <source>
        <dbReference type="ARBA" id="ARBA00022692"/>
    </source>
</evidence>
<evidence type="ECO:0000256" key="5">
    <source>
        <dbReference type="SAM" id="MobiDB-lite"/>
    </source>
</evidence>
<dbReference type="InterPro" id="IPR013636">
    <property type="entry name" value="ARMH3_C"/>
</dbReference>
<reference evidence="7" key="1">
    <citation type="submission" date="2021-01" db="EMBL/GenBank/DDBJ databases">
        <authorList>
            <person name="Corre E."/>
            <person name="Pelletier E."/>
            <person name="Niang G."/>
            <person name="Scheremetjew M."/>
            <person name="Finn R."/>
            <person name="Kale V."/>
            <person name="Holt S."/>
            <person name="Cochrane G."/>
            <person name="Meng A."/>
            <person name="Brown T."/>
            <person name="Cohen L."/>
        </authorList>
    </citation>
    <scope>NUCLEOTIDE SEQUENCE</scope>
    <source>
        <strain evidence="7">NIES-2562</strain>
    </source>
</reference>
<keyword evidence="3" id="KW-1133">Transmembrane helix</keyword>
<organism evidence="7">
    <name type="scientific">Palpitomonas bilix</name>
    <dbReference type="NCBI Taxonomy" id="652834"/>
    <lineage>
        <taxon>Eukaryota</taxon>
        <taxon>Eukaryota incertae sedis</taxon>
    </lineage>
</organism>
<evidence type="ECO:0000313" key="7">
    <source>
        <dbReference type="EMBL" id="CAE0257945.1"/>
    </source>
</evidence>
<dbReference type="Pfam" id="PF08427">
    <property type="entry name" value="ARMH3_C"/>
    <property type="match status" value="1"/>
</dbReference>
<dbReference type="PANTHER" id="PTHR13608:SF3">
    <property type="entry name" value="ARMADILLO-LIKE HELICAL DOMAIN-CONTAINING PROTEIN 3"/>
    <property type="match status" value="1"/>
</dbReference>
<evidence type="ECO:0000256" key="3">
    <source>
        <dbReference type="ARBA" id="ARBA00022989"/>
    </source>
</evidence>
<feature type="region of interest" description="Disordered" evidence="5">
    <location>
        <begin position="364"/>
        <end position="408"/>
    </location>
</feature>
<protein>
    <recommendedName>
        <fullName evidence="6">Armadillo-like helical domain-containing protein</fullName>
    </recommendedName>
</protein>